<proteinExistence type="predicted"/>
<name>A0A6J5T7S9_9CAUD</name>
<reference evidence="1" key="1">
    <citation type="submission" date="2020-05" db="EMBL/GenBank/DDBJ databases">
        <authorList>
            <person name="Chiriac C."/>
            <person name="Salcher M."/>
            <person name="Ghai R."/>
            <person name="Kavagutti S V."/>
        </authorList>
    </citation>
    <scope>NUCLEOTIDE SEQUENCE</scope>
</reference>
<evidence type="ECO:0000313" key="1">
    <source>
        <dbReference type="EMBL" id="CAB4240686.1"/>
    </source>
</evidence>
<organism evidence="1">
    <name type="scientific">uncultured Caudovirales phage</name>
    <dbReference type="NCBI Taxonomy" id="2100421"/>
    <lineage>
        <taxon>Viruses</taxon>
        <taxon>Duplodnaviria</taxon>
        <taxon>Heunggongvirae</taxon>
        <taxon>Uroviricota</taxon>
        <taxon>Caudoviricetes</taxon>
        <taxon>Peduoviridae</taxon>
        <taxon>Maltschvirus</taxon>
        <taxon>Maltschvirus maltsch</taxon>
    </lineage>
</organism>
<protein>
    <submittedName>
        <fullName evidence="1">Uncharacterized protein</fullName>
    </submittedName>
</protein>
<sequence>MNKSDFIDWKRHPVTQVVFNQLASRVKELQEILGDSAGRNPIQDVEFVGAIKAYKDILNIEYEGNEETQ</sequence>
<dbReference type="EMBL" id="LR797813">
    <property type="protein sequence ID" value="CAB4240686.1"/>
    <property type="molecule type" value="Genomic_DNA"/>
</dbReference>
<gene>
    <name evidence="1" type="ORF">UFOVP39_51</name>
</gene>
<accession>A0A6J5T7S9</accession>